<evidence type="ECO:0000313" key="4">
    <source>
        <dbReference type="Proteomes" id="UP000002026"/>
    </source>
</evidence>
<protein>
    <recommendedName>
        <fullName evidence="2">DZANK-type domain-containing protein</fullName>
    </recommendedName>
</protein>
<gene>
    <name evidence="3" type="ordered locus">Shel_06610</name>
</gene>
<dbReference type="InterPro" id="IPR025874">
    <property type="entry name" value="DZR"/>
</dbReference>
<organism evidence="3 4">
    <name type="scientific">Slackia heliotrinireducens (strain ATCC 29202 / DSM 20476 / NCTC 11029 / RHS 1)</name>
    <name type="common">Peptococcus heliotrinreducens</name>
    <dbReference type="NCBI Taxonomy" id="471855"/>
    <lineage>
        <taxon>Bacteria</taxon>
        <taxon>Bacillati</taxon>
        <taxon>Actinomycetota</taxon>
        <taxon>Coriobacteriia</taxon>
        <taxon>Eggerthellales</taxon>
        <taxon>Eggerthellaceae</taxon>
        <taxon>Slackia</taxon>
    </lineage>
</organism>
<dbReference type="EMBL" id="CP001684">
    <property type="protein sequence ID" value="ACV21720.1"/>
    <property type="molecule type" value="Genomic_DNA"/>
</dbReference>
<dbReference type="AlphaFoldDB" id="C7N3X9"/>
<dbReference type="KEGG" id="shi:Shel_06610"/>
<evidence type="ECO:0000259" key="2">
    <source>
        <dbReference type="Pfam" id="PF12773"/>
    </source>
</evidence>
<dbReference type="STRING" id="471855.Shel_06610"/>
<sequence>MGFLDNLSSSVNRGVASAGRTTETFRLKNQLNDINKQRQALSAQLGASLYEMTRDNPELRAGREGLYDSIAALDAQRDAINAQIAQIEEQQRLQQAQAQVFICPKCGGRVGATDMFCMTCGLPIDQVRAAASAPVMQPGQAACPKCGAPMNAGDTFCMSCGTNVKEFQAAQATSAPAAPAAPVSAPAEQQASADGGTVCPSCGTPYTPGADAFCANCGAKLS</sequence>
<evidence type="ECO:0000313" key="3">
    <source>
        <dbReference type="EMBL" id="ACV21720.1"/>
    </source>
</evidence>
<dbReference type="Pfam" id="PF12773">
    <property type="entry name" value="DZR"/>
    <property type="match status" value="1"/>
</dbReference>
<keyword evidence="4" id="KW-1185">Reference proteome</keyword>
<feature type="domain" description="DZANK-type" evidence="2">
    <location>
        <begin position="103"/>
        <end position="161"/>
    </location>
</feature>
<feature type="coiled-coil region" evidence="1">
    <location>
        <begin position="70"/>
        <end position="97"/>
    </location>
</feature>
<name>C7N3X9_SLAHD</name>
<keyword evidence="1" id="KW-0175">Coiled coil</keyword>
<evidence type="ECO:0000256" key="1">
    <source>
        <dbReference type="SAM" id="Coils"/>
    </source>
</evidence>
<reference evidence="3 4" key="1">
    <citation type="journal article" date="2009" name="Stand. Genomic Sci.">
        <title>Complete genome sequence of Slackia heliotrinireducens type strain (RHS 1).</title>
        <authorList>
            <person name="Pukall R."/>
            <person name="Lapidus A."/>
            <person name="Nolan M."/>
            <person name="Copeland A."/>
            <person name="Glavina Del Rio T."/>
            <person name="Lucas S."/>
            <person name="Chen F."/>
            <person name="Tice H."/>
            <person name="Cheng J.F."/>
            <person name="Chertkov O."/>
            <person name="Bruce D."/>
            <person name="Goodwin L."/>
            <person name="Kuske C."/>
            <person name="Brettin T."/>
            <person name="Detter J.C."/>
            <person name="Han C."/>
            <person name="Pitluck S."/>
            <person name="Pati A."/>
            <person name="Mavrommatis K."/>
            <person name="Ivanova N."/>
            <person name="Ovchinnikova G."/>
            <person name="Chen A."/>
            <person name="Palaniappan K."/>
            <person name="Schneider S."/>
            <person name="Rohde M."/>
            <person name="Chain P."/>
            <person name="D'haeseleer P."/>
            <person name="Goker M."/>
            <person name="Bristow J."/>
            <person name="Eisen J.A."/>
            <person name="Markowitz V."/>
            <person name="Kyrpides N.C."/>
            <person name="Klenk H.P."/>
            <person name="Hugenholtz P."/>
        </authorList>
    </citation>
    <scope>NUCLEOTIDE SEQUENCE [LARGE SCALE GENOMIC DNA]</scope>
    <source>
        <strain evidence="4">ATCC 29202 / DSM 20476 / NCTC 11029 / RHS 1</strain>
    </source>
</reference>
<proteinExistence type="predicted"/>
<dbReference type="Proteomes" id="UP000002026">
    <property type="component" value="Chromosome"/>
</dbReference>
<dbReference type="RefSeq" id="WP_012797825.1">
    <property type="nucleotide sequence ID" value="NC_013165.1"/>
</dbReference>
<dbReference type="HOGENOM" id="CLU_108504_0_0_11"/>
<dbReference type="eggNOG" id="COG1716">
    <property type="taxonomic scope" value="Bacteria"/>
</dbReference>
<accession>C7N3X9</accession>